<keyword evidence="2" id="KW-1185">Reference proteome</keyword>
<dbReference type="Proteomes" id="UP001558713">
    <property type="component" value="Unassembled WGS sequence"/>
</dbReference>
<name>A0ABD1BNH8_CARAN</name>
<gene>
    <name evidence="1" type="ORF">V5N11_028863</name>
</gene>
<dbReference type="Pfam" id="PF04827">
    <property type="entry name" value="Plant_tran"/>
    <property type="match status" value="2"/>
</dbReference>
<dbReference type="EMBL" id="JBANAX010000201">
    <property type="protein sequence ID" value="KAL1218723.1"/>
    <property type="molecule type" value="Genomic_DNA"/>
</dbReference>
<proteinExistence type="predicted"/>
<sequence length="70" mass="7823">MAMKNHYELLLGIFGSRYLRAPDANDVARLLRIGESRGFPAEGIAPHANYVINGKSYDMGYYLADGIYPK</sequence>
<dbReference type="PANTHER" id="PTHR47150:SF7">
    <property type="entry name" value="NUCLEASE"/>
    <property type="match status" value="1"/>
</dbReference>
<reference evidence="1 2" key="1">
    <citation type="submission" date="2024-04" db="EMBL/GenBank/DDBJ databases">
        <title>Genome assembly C_amara_ONT_v2.</title>
        <authorList>
            <person name="Yant L."/>
            <person name="Moore C."/>
            <person name="Slenker M."/>
        </authorList>
    </citation>
    <scope>NUCLEOTIDE SEQUENCE [LARGE SCALE GENOMIC DNA]</scope>
    <source>
        <tissue evidence="1">Leaf</tissue>
    </source>
</reference>
<dbReference type="AlphaFoldDB" id="A0ABD1BNH8"/>
<protein>
    <submittedName>
        <fullName evidence="1">Uncharacterized protein</fullName>
    </submittedName>
</protein>
<comment type="caution">
    <text evidence="1">The sequence shown here is derived from an EMBL/GenBank/DDBJ whole genome shotgun (WGS) entry which is preliminary data.</text>
</comment>
<evidence type="ECO:0000313" key="1">
    <source>
        <dbReference type="EMBL" id="KAL1218723.1"/>
    </source>
</evidence>
<organism evidence="1 2">
    <name type="scientific">Cardamine amara subsp. amara</name>
    <dbReference type="NCBI Taxonomy" id="228776"/>
    <lineage>
        <taxon>Eukaryota</taxon>
        <taxon>Viridiplantae</taxon>
        <taxon>Streptophyta</taxon>
        <taxon>Embryophyta</taxon>
        <taxon>Tracheophyta</taxon>
        <taxon>Spermatophyta</taxon>
        <taxon>Magnoliopsida</taxon>
        <taxon>eudicotyledons</taxon>
        <taxon>Gunneridae</taxon>
        <taxon>Pentapetalae</taxon>
        <taxon>rosids</taxon>
        <taxon>malvids</taxon>
        <taxon>Brassicales</taxon>
        <taxon>Brassicaceae</taxon>
        <taxon>Cardamineae</taxon>
        <taxon>Cardamine</taxon>
    </lineage>
</organism>
<dbReference type="InterPro" id="IPR006912">
    <property type="entry name" value="Harbinger_derived_prot"/>
</dbReference>
<evidence type="ECO:0000313" key="2">
    <source>
        <dbReference type="Proteomes" id="UP001558713"/>
    </source>
</evidence>
<accession>A0ABD1BNH8</accession>
<dbReference type="PANTHER" id="PTHR47150">
    <property type="entry name" value="OS12G0169200 PROTEIN"/>
    <property type="match status" value="1"/>
</dbReference>